<comment type="caution">
    <text evidence="2">The sequence shown here is derived from an EMBL/GenBank/DDBJ whole genome shotgun (WGS) entry which is preliminary data.</text>
</comment>
<dbReference type="Proteomes" id="UP000324800">
    <property type="component" value="Unassembled WGS sequence"/>
</dbReference>
<reference evidence="2 3" key="1">
    <citation type="submission" date="2019-03" db="EMBL/GenBank/DDBJ databases">
        <title>Single cell metagenomics reveals metabolic interactions within the superorganism composed of flagellate Streblomastix strix and complex community of Bacteroidetes bacteria on its surface.</title>
        <authorList>
            <person name="Treitli S.C."/>
            <person name="Kolisko M."/>
            <person name="Husnik F."/>
            <person name="Keeling P."/>
            <person name="Hampl V."/>
        </authorList>
    </citation>
    <scope>NUCLEOTIDE SEQUENCE [LARGE SCALE GENOMIC DNA]</scope>
    <source>
        <strain evidence="2">ST1C</strain>
    </source>
</reference>
<evidence type="ECO:0000313" key="2">
    <source>
        <dbReference type="EMBL" id="KAA6389299.1"/>
    </source>
</evidence>
<feature type="region of interest" description="Disordered" evidence="1">
    <location>
        <begin position="55"/>
        <end position="80"/>
    </location>
</feature>
<dbReference type="EMBL" id="SNRW01003639">
    <property type="protein sequence ID" value="KAA6389299.1"/>
    <property type="molecule type" value="Genomic_DNA"/>
</dbReference>
<feature type="region of interest" description="Disordered" evidence="1">
    <location>
        <begin position="1"/>
        <end position="26"/>
    </location>
</feature>
<sequence>RGRYFGNRIRGRGRGRGRTNRNQKIRIPRRFSRQWWQWKKEKDLWEQTDEGKKYLQKKAQKKKKKKKKQRKINRKKNDYE</sequence>
<evidence type="ECO:0000313" key="3">
    <source>
        <dbReference type="Proteomes" id="UP000324800"/>
    </source>
</evidence>
<feature type="non-terminal residue" evidence="2">
    <location>
        <position position="1"/>
    </location>
</feature>
<proteinExistence type="predicted"/>
<protein>
    <submittedName>
        <fullName evidence="2">Uncharacterized protein</fullName>
    </submittedName>
</protein>
<dbReference type="AlphaFoldDB" id="A0A5J4W498"/>
<name>A0A5J4W498_9EUKA</name>
<accession>A0A5J4W498</accession>
<evidence type="ECO:0000256" key="1">
    <source>
        <dbReference type="SAM" id="MobiDB-lite"/>
    </source>
</evidence>
<organism evidence="2 3">
    <name type="scientific">Streblomastix strix</name>
    <dbReference type="NCBI Taxonomy" id="222440"/>
    <lineage>
        <taxon>Eukaryota</taxon>
        <taxon>Metamonada</taxon>
        <taxon>Preaxostyla</taxon>
        <taxon>Oxymonadida</taxon>
        <taxon>Streblomastigidae</taxon>
        <taxon>Streblomastix</taxon>
    </lineage>
</organism>
<gene>
    <name evidence="2" type="ORF">EZS28_015172</name>
</gene>
<feature type="compositionally biased region" description="Basic residues" evidence="1">
    <location>
        <begin position="55"/>
        <end position="74"/>
    </location>
</feature>